<evidence type="ECO:0000313" key="1">
    <source>
        <dbReference type="EMBL" id="EES90325.1"/>
    </source>
</evidence>
<dbReference type="AlphaFoldDB" id="A0A9P2LKC9"/>
<name>A0A9P2LKC9_CLOBO</name>
<dbReference type="Proteomes" id="UP000006160">
    <property type="component" value="Unassembled WGS sequence"/>
</dbReference>
<reference evidence="1 2" key="1">
    <citation type="submission" date="2009-10" db="EMBL/GenBank/DDBJ databases">
        <authorList>
            <person name="Shrivastava S."/>
            <person name="Brinkac L.B."/>
            <person name="Brown J.L."/>
            <person name="Bruce D.B."/>
            <person name="Detter C."/>
            <person name="Green L.D."/>
            <person name="Munk C.A."/>
            <person name="Rogers Y.C."/>
            <person name="Tapia R."/>
            <person name="Saunders E.S."/>
            <person name="Sims D.R."/>
            <person name="Smith L.A."/>
            <person name="Smith T.J."/>
            <person name="Sutton G."/>
            <person name="Brettin T."/>
        </authorList>
    </citation>
    <scope>NUCLEOTIDE SEQUENCE [LARGE SCALE GENOMIC DNA]</scope>
    <source>
        <strain evidence="2">D str. 1873</strain>
    </source>
</reference>
<organism evidence="1 2">
    <name type="scientific">Clostridium botulinum D str. 1873</name>
    <dbReference type="NCBI Taxonomy" id="592027"/>
    <lineage>
        <taxon>Bacteria</taxon>
        <taxon>Bacillati</taxon>
        <taxon>Bacillota</taxon>
        <taxon>Clostridia</taxon>
        <taxon>Eubacteriales</taxon>
        <taxon>Clostridiaceae</taxon>
        <taxon>Clostridium</taxon>
    </lineage>
</organism>
<gene>
    <name evidence="1" type="ORF">CLG_B2297</name>
</gene>
<dbReference type="EMBL" id="ACSJ01000017">
    <property type="protein sequence ID" value="EES90325.1"/>
    <property type="molecule type" value="Genomic_DNA"/>
</dbReference>
<comment type="caution">
    <text evidence="1">The sequence shown here is derived from an EMBL/GenBank/DDBJ whole genome shotgun (WGS) entry which is preliminary data.</text>
</comment>
<evidence type="ECO:0000313" key="2">
    <source>
        <dbReference type="Proteomes" id="UP000006160"/>
    </source>
</evidence>
<protein>
    <submittedName>
        <fullName evidence="1">Uncharacterized protein</fullName>
    </submittedName>
</protein>
<sequence>MENKNFNENVVSFLKQEENMLRNKINKCLEGNNFSMYKNLIQAYEKVVELIKKYDWKLMYSEYKIEDDNGCVNQEVTVWEQNGDKDIRNRKVWTVVDNNVPTINLPQSAKVTTHISKQENYCILSYVGDIMTLCKSGKACIALKIKENTIVDNIVNIIEKYIEKDKHVSIYVDGKSEVEFKLSYYLRNKGYNIRRVHTVIIED</sequence>
<accession>A0A9P2LKC9</accession>
<proteinExistence type="predicted"/>